<reference evidence="1 2" key="1">
    <citation type="submission" date="2014-07" db="EMBL/GenBank/DDBJ databases">
        <title>Draft Genome Sequence of Gephyronic Acid Producer, Cystobacter violaceus Strain Cb vi76.</title>
        <authorList>
            <person name="Stevens D.C."/>
            <person name="Young J."/>
            <person name="Carmichael R."/>
            <person name="Tan J."/>
            <person name="Taylor R.E."/>
        </authorList>
    </citation>
    <scope>NUCLEOTIDE SEQUENCE [LARGE SCALE GENOMIC DNA]</scope>
    <source>
        <strain evidence="1 2">Cb vi76</strain>
    </source>
</reference>
<sequence>MPPLTLSLGPARAHTPWHALGVVEPDAQGTPHGRLQLTFESVRVEGPAKRVLELPEVVLTFHVEPRLEPPAPSVQSELHVAPSRPVDLRLLNTWTGETFRVDSGSATLKATGHRDSEHASGAMHLTLDTDLLEARAARGTTPLTGPHIGVGTYTRLGPL</sequence>
<dbReference type="EMBL" id="JPMI01000423">
    <property type="protein sequence ID" value="KFA86817.1"/>
    <property type="molecule type" value="Genomic_DNA"/>
</dbReference>
<organism evidence="1 2">
    <name type="scientific">Archangium violaceum Cb vi76</name>
    <dbReference type="NCBI Taxonomy" id="1406225"/>
    <lineage>
        <taxon>Bacteria</taxon>
        <taxon>Pseudomonadati</taxon>
        <taxon>Myxococcota</taxon>
        <taxon>Myxococcia</taxon>
        <taxon>Myxococcales</taxon>
        <taxon>Cystobacterineae</taxon>
        <taxon>Archangiaceae</taxon>
        <taxon>Archangium</taxon>
    </lineage>
</organism>
<evidence type="ECO:0000313" key="1">
    <source>
        <dbReference type="EMBL" id="KFA86817.1"/>
    </source>
</evidence>
<dbReference type="RefSeq" id="WP_043414216.1">
    <property type="nucleotide sequence ID" value="NZ_JPMI01000423.1"/>
</dbReference>
<gene>
    <name evidence="1" type="ORF">Q664_51425</name>
</gene>
<evidence type="ECO:0000313" key="2">
    <source>
        <dbReference type="Proteomes" id="UP000028547"/>
    </source>
</evidence>
<accession>A0A084SED2</accession>
<dbReference type="Proteomes" id="UP000028547">
    <property type="component" value="Unassembled WGS sequence"/>
</dbReference>
<protein>
    <submittedName>
        <fullName evidence="1">Uncharacterized protein</fullName>
    </submittedName>
</protein>
<name>A0A084SED2_9BACT</name>
<dbReference type="AlphaFoldDB" id="A0A084SED2"/>
<comment type="caution">
    <text evidence="1">The sequence shown here is derived from an EMBL/GenBank/DDBJ whole genome shotgun (WGS) entry which is preliminary data.</text>
</comment>
<proteinExistence type="predicted"/>